<evidence type="ECO:0000256" key="7">
    <source>
        <dbReference type="ARBA" id="ARBA00023136"/>
    </source>
</evidence>
<evidence type="ECO:0000256" key="2">
    <source>
        <dbReference type="ARBA" id="ARBA00004651"/>
    </source>
</evidence>
<feature type="compositionally biased region" description="Pro residues" evidence="10">
    <location>
        <begin position="480"/>
        <end position="490"/>
    </location>
</feature>
<feature type="compositionally biased region" description="Basic residues" evidence="10">
    <location>
        <begin position="509"/>
        <end position="525"/>
    </location>
</feature>
<evidence type="ECO:0000256" key="1">
    <source>
        <dbReference type="ARBA" id="ARBA00004117"/>
    </source>
</evidence>
<dbReference type="PANTHER" id="PTHR30046">
    <property type="entry name" value="FLAGELLAR M-RING PROTEIN"/>
    <property type="match status" value="1"/>
</dbReference>
<protein>
    <recommendedName>
        <fullName evidence="9">Flagellar M-ring protein</fullName>
    </recommendedName>
</protein>
<evidence type="ECO:0000256" key="5">
    <source>
        <dbReference type="ARBA" id="ARBA00022692"/>
    </source>
</evidence>
<reference evidence="15" key="1">
    <citation type="journal article" date="2019" name="Int. J. Syst. Evol. Microbiol.">
        <title>The Global Catalogue of Microorganisms (GCM) 10K type strain sequencing project: providing services to taxonomists for standard genome sequencing and annotation.</title>
        <authorList>
            <consortium name="The Broad Institute Genomics Platform"/>
            <consortium name="The Broad Institute Genome Sequencing Center for Infectious Disease"/>
            <person name="Wu L."/>
            <person name="Ma J."/>
        </authorList>
    </citation>
    <scope>NUCLEOTIDE SEQUENCE [LARGE SCALE GENOMIC DNA]</scope>
    <source>
        <strain evidence="15">NBRC 113072</strain>
    </source>
</reference>
<evidence type="ECO:0000259" key="12">
    <source>
        <dbReference type="Pfam" id="PF01514"/>
    </source>
</evidence>
<dbReference type="InterPro" id="IPR000067">
    <property type="entry name" value="FlgMring_FliF"/>
</dbReference>
<keyword evidence="15" id="KW-1185">Reference proteome</keyword>
<evidence type="ECO:0000313" key="15">
    <source>
        <dbReference type="Proteomes" id="UP001157126"/>
    </source>
</evidence>
<organism evidence="14 15">
    <name type="scientific">Mobilicoccus caccae</name>
    <dbReference type="NCBI Taxonomy" id="1859295"/>
    <lineage>
        <taxon>Bacteria</taxon>
        <taxon>Bacillati</taxon>
        <taxon>Actinomycetota</taxon>
        <taxon>Actinomycetes</taxon>
        <taxon>Micrococcales</taxon>
        <taxon>Dermatophilaceae</taxon>
        <taxon>Mobilicoccus</taxon>
    </lineage>
</organism>
<keyword evidence="14" id="KW-0969">Cilium</keyword>
<feature type="transmembrane region" description="Helical" evidence="11">
    <location>
        <begin position="26"/>
        <end position="46"/>
    </location>
</feature>
<keyword evidence="4" id="KW-1003">Cell membrane</keyword>
<dbReference type="InterPro" id="IPR045851">
    <property type="entry name" value="AMP-bd_C_sf"/>
</dbReference>
<dbReference type="Pfam" id="PF01514">
    <property type="entry name" value="YscJ_FliF"/>
    <property type="match status" value="1"/>
</dbReference>
<dbReference type="Proteomes" id="UP001157126">
    <property type="component" value="Unassembled WGS sequence"/>
</dbReference>
<feature type="domain" description="Flagellar M-ring N-terminal" evidence="12">
    <location>
        <begin position="47"/>
        <end position="223"/>
    </location>
</feature>
<comment type="caution">
    <text evidence="14">The sequence shown here is derived from an EMBL/GenBank/DDBJ whole genome shotgun (WGS) entry which is preliminary data.</text>
</comment>
<evidence type="ECO:0000256" key="8">
    <source>
        <dbReference type="ARBA" id="ARBA00023143"/>
    </source>
</evidence>
<dbReference type="Pfam" id="PF08345">
    <property type="entry name" value="YscJ_FliF_C"/>
    <property type="match status" value="1"/>
</dbReference>
<accession>A0ABQ6IK08</accession>
<dbReference type="PANTHER" id="PTHR30046:SF0">
    <property type="entry name" value="FLAGELLAR M-RING PROTEIN"/>
    <property type="match status" value="1"/>
</dbReference>
<evidence type="ECO:0000256" key="9">
    <source>
        <dbReference type="PIRNR" id="PIRNR004862"/>
    </source>
</evidence>
<proteinExistence type="inferred from homology"/>
<feature type="compositionally biased region" description="Basic residues" evidence="10">
    <location>
        <begin position="492"/>
        <end position="503"/>
    </location>
</feature>
<evidence type="ECO:0000259" key="13">
    <source>
        <dbReference type="Pfam" id="PF08345"/>
    </source>
</evidence>
<name>A0ABQ6IK08_9MICO</name>
<dbReference type="EMBL" id="BSUO01000001">
    <property type="protein sequence ID" value="GMA38262.1"/>
    <property type="molecule type" value="Genomic_DNA"/>
</dbReference>
<comment type="similarity">
    <text evidence="3 9">Belongs to the FliF family.</text>
</comment>
<dbReference type="InterPro" id="IPR043427">
    <property type="entry name" value="YscJ/FliF"/>
</dbReference>
<dbReference type="InterPro" id="IPR013556">
    <property type="entry name" value="Flag_M-ring_C"/>
</dbReference>
<keyword evidence="14" id="KW-0966">Cell projection</keyword>
<evidence type="ECO:0000256" key="3">
    <source>
        <dbReference type="ARBA" id="ARBA00007971"/>
    </source>
</evidence>
<dbReference type="Gene3D" id="3.30.300.30">
    <property type="match status" value="1"/>
</dbReference>
<sequence>MNKSKITSVFSSSKQTFGSFTPGQRAVTIIALVVALVGGFAFIQWASAPTMTPVFSNLSATDAGAVTAKLDEVGTKYELGEGGTTVLVPAEQVAKTRIDLAAAGLPKNTENSQGYTLLDEQNFASSDFQQKMAAKRAAEGELQKAIESMDVVQKATVQLALPEEEVFTAERTPTTASVLVSPKPQSQLDAGQVEAIVHLVSSAVPKMTAGNVTVTDSTGKLLSATGTGGAASSIGDQRAAQAQTMSLTAQQKIQAMLDKAVGPGNSSVTVTADLNFDNTRIQSNEYIPAQPGAVPVQEDIETERLRGNGQTPVGGVLGPDNITVPNANAGQTNQEYDTEKRKVQNPVGTRVTETEQAPGRLARMTVAVMLDSGKSAAINQTEMNELVAAAAGIDADRGDVVKVSRMPFDTQAAAAAEAAAQAAAEQQRQDELIELAKNIGLALLLLLALLIGFRKSRKKTRTVEMGDLASVETESILPPQGLPELPPPPRSTRWRTTRCRSSRPPRSTRSPRRAARLAPRSRHSPPRTPTRSRGCCAAGSRRGSDVNSMPPSPARRP</sequence>
<evidence type="ECO:0000256" key="11">
    <source>
        <dbReference type="SAM" id="Phobius"/>
    </source>
</evidence>
<keyword evidence="5 11" id="KW-0812">Transmembrane</keyword>
<feature type="domain" description="Flagellar M-ring C-terminal" evidence="13">
    <location>
        <begin position="257"/>
        <end position="408"/>
    </location>
</feature>
<dbReference type="InterPro" id="IPR006182">
    <property type="entry name" value="FliF_N_dom"/>
</dbReference>
<dbReference type="PIRSF" id="PIRSF004862">
    <property type="entry name" value="FliF"/>
    <property type="match status" value="1"/>
</dbReference>
<keyword evidence="6 11" id="KW-1133">Transmembrane helix</keyword>
<keyword evidence="14" id="KW-0282">Flagellum</keyword>
<keyword evidence="7 11" id="KW-0472">Membrane</keyword>
<dbReference type="RefSeq" id="WP_284302349.1">
    <property type="nucleotide sequence ID" value="NZ_BSUO01000001.1"/>
</dbReference>
<dbReference type="NCBIfam" id="TIGR00206">
    <property type="entry name" value="fliF"/>
    <property type="match status" value="1"/>
</dbReference>
<feature type="region of interest" description="Disordered" evidence="10">
    <location>
        <begin position="474"/>
        <end position="557"/>
    </location>
</feature>
<evidence type="ECO:0000256" key="4">
    <source>
        <dbReference type="ARBA" id="ARBA00022475"/>
    </source>
</evidence>
<dbReference type="PRINTS" id="PR01009">
    <property type="entry name" value="FLGMRINGFLIF"/>
</dbReference>
<comment type="function">
    <text evidence="9">The M ring may be actively involved in energy transduction.</text>
</comment>
<comment type="subcellular location">
    <subcellularLocation>
        <location evidence="1 9">Bacterial flagellum basal body</location>
    </subcellularLocation>
    <subcellularLocation>
        <location evidence="2">Cell membrane</location>
        <topology evidence="2">Multi-pass membrane protein</topology>
    </subcellularLocation>
</comment>
<evidence type="ECO:0000256" key="6">
    <source>
        <dbReference type="ARBA" id="ARBA00022989"/>
    </source>
</evidence>
<evidence type="ECO:0000313" key="14">
    <source>
        <dbReference type="EMBL" id="GMA38262.1"/>
    </source>
</evidence>
<evidence type="ECO:0000256" key="10">
    <source>
        <dbReference type="SAM" id="MobiDB-lite"/>
    </source>
</evidence>
<gene>
    <name evidence="14" type="ORF">GCM10025883_03070</name>
</gene>
<keyword evidence="8 9" id="KW-0975">Bacterial flagellum</keyword>